<dbReference type="AlphaFoldDB" id="A0AAE3VIS2"/>
<keyword evidence="5" id="KW-1185">Reference proteome</keyword>
<name>A0AAE3VIS2_9BACT</name>
<dbReference type="InterPro" id="IPR055170">
    <property type="entry name" value="GFO_IDH_MocA-like_dom"/>
</dbReference>
<proteinExistence type="predicted"/>
<dbReference type="PANTHER" id="PTHR43377:SF1">
    <property type="entry name" value="BILIVERDIN REDUCTASE A"/>
    <property type="match status" value="1"/>
</dbReference>
<dbReference type="Gene3D" id="3.20.20.150">
    <property type="entry name" value="Divalent-metal-dependent TIM barrel enzymes"/>
    <property type="match status" value="1"/>
</dbReference>
<dbReference type="InterPro" id="IPR013022">
    <property type="entry name" value="Xyl_isomerase-like_TIM-brl"/>
</dbReference>
<dbReference type="RefSeq" id="WP_307263696.1">
    <property type="nucleotide sequence ID" value="NZ_JAUSVL010000001.1"/>
</dbReference>
<evidence type="ECO:0000259" key="1">
    <source>
        <dbReference type="Pfam" id="PF01261"/>
    </source>
</evidence>
<reference evidence="4" key="1">
    <citation type="submission" date="2023-07" db="EMBL/GenBank/DDBJ databases">
        <title>Genomic Encyclopedia of Type Strains, Phase IV (KMG-IV): sequencing the most valuable type-strain genomes for metagenomic binning, comparative biology and taxonomic classification.</title>
        <authorList>
            <person name="Goeker M."/>
        </authorList>
    </citation>
    <scope>NUCLEOTIDE SEQUENCE</scope>
    <source>
        <strain evidence="4">DSM 24202</strain>
    </source>
</reference>
<dbReference type="InterPro" id="IPR051450">
    <property type="entry name" value="Gfo/Idh/MocA_Oxidoreductases"/>
</dbReference>
<dbReference type="EMBL" id="JAUSVL010000001">
    <property type="protein sequence ID" value="MDQ0291224.1"/>
    <property type="molecule type" value="Genomic_DNA"/>
</dbReference>
<dbReference type="PANTHER" id="PTHR43377">
    <property type="entry name" value="BILIVERDIN REDUCTASE A"/>
    <property type="match status" value="1"/>
</dbReference>
<evidence type="ECO:0000259" key="3">
    <source>
        <dbReference type="Pfam" id="PF22725"/>
    </source>
</evidence>
<dbReference type="Pfam" id="PF01261">
    <property type="entry name" value="AP_endonuc_2"/>
    <property type="match status" value="1"/>
</dbReference>
<feature type="domain" description="GFO/IDH/MocA-like oxidoreductase" evidence="3">
    <location>
        <begin position="425"/>
        <end position="549"/>
    </location>
</feature>
<dbReference type="Pfam" id="PF22725">
    <property type="entry name" value="GFO_IDH_MocA_C3"/>
    <property type="match status" value="1"/>
</dbReference>
<dbReference type="GO" id="GO:0000166">
    <property type="term" value="F:nucleotide binding"/>
    <property type="evidence" value="ECO:0007669"/>
    <property type="project" value="InterPro"/>
</dbReference>
<dbReference type="InterPro" id="IPR036291">
    <property type="entry name" value="NAD(P)-bd_dom_sf"/>
</dbReference>
<dbReference type="Pfam" id="PF01408">
    <property type="entry name" value="GFO_IDH_MocA"/>
    <property type="match status" value="1"/>
</dbReference>
<protein>
    <submittedName>
        <fullName evidence="4">Dehydrogenase/sugar phosphate isomerase/epimerase</fullName>
    </submittedName>
</protein>
<feature type="domain" description="Gfo/Idh/MocA-like oxidoreductase N-terminal" evidence="2">
    <location>
        <begin position="300"/>
        <end position="416"/>
    </location>
</feature>
<dbReference type="SUPFAM" id="SSF51735">
    <property type="entry name" value="NAD(P)-binding Rossmann-fold domains"/>
    <property type="match status" value="1"/>
</dbReference>
<dbReference type="InterPro" id="IPR036237">
    <property type="entry name" value="Xyl_isomerase-like_sf"/>
</dbReference>
<keyword evidence="4" id="KW-0413">Isomerase</keyword>
<dbReference type="InterPro" id="IPR000683">
    <property type="entry name" value="Gfo/Idh/MocA-like_OxRdtase_N"/>
</dbReference>
<dbReference type="SUPFAM" id="SSF51658">
    <property type="entry name" value="Xylose isomerase-like"/>
    <property type="match status" value="1"/>
</dbReference>
<evidence type="ECO:0000259" key="2">
    <source>
        <dbReference type="Pfam" id="PF01408"/>
    </source>
</evidence>
<feature type="domain" description="Xylose isomerase-like TIM barrel" evidence="1">
    <location>
        <begin position="20"/>
        <end position="266"/>
    </location>
</feature>
<dbReference type="SUPFAM" id="SSF55347">
    <property type="entry name" value="Glyceraldehyde-3-phosphate dehydrogenase-like, C-terminal domain"/>
    <property type="match status" value="1"/>
</dbReference>
<gene>
    <name evidence="4" type="ORF">J3R75_003331</name>
</gene>
<evidence type="ECO:0000313" key="4">
    <source>
        <dbReference type="EMBL" id="MDQ0291224.1"/>
    </source>
</evidence>
<dbReference type="Gene3D" id="3.40.50.720">
    <property type="entry name" value="NAD(P)-binding Rossmann-like Domain"/>
    <property type="match status" value="1"/>
</dbReference>
<sequence>MYKSVFTDELSLDFAKTIPYLKEWGLTYCDLRARIFQRPVEGLSDDQLREVKALLDANGLKVGCIQSSLAKVHLPNQERLDAEMHKLERIIRASEILDCKLVRTFFFWQPPKGQEQTVGELAVRPDVLAQVMEVFRPFAEKAKAAGLRLAFENCGCTKEECFKIIDAFDVQGWGFAWDPKNSWMTDKAERDKDLNAYLKRLAERAICVHVKSTGSIWFEDGAFEAVPYAKIFKALEAAGFDGPVSLETHNYDKTISDAEATKRVLDVVNKAWPTAAAGAQQESCSIDAATLVREWADNPVRFGIVGLGMGHVRAQEMAKTSGIKVVQVCDKRLDRCQRTAEACKTAYTQDFAEMLANPEIEAVMVMNETGRHGELAIQALEAGKHVLVTKPLEMTVAKCDQIIALAKSKGLVLGLDHCRRLRPSVQSLRAAVENGYFGRPLGLSVSLRVKREMPYFQENGGWRGTRELDGGVLCNQSIHHLDEVIFMFGLPEAVSCHTWTQNHAIEMEDLGVATWRYANGLVVNIFATTCYPQATWYYQMELHGTDGAYIHREGGIESTPVTKFFKNGQWSDTAPYPRECEWLNSMDNFAKVIRQGGDLLTAPADGRRAVQLINAMYESAYKRNGAWVEL</sequence>
<accession>A0AAE3VIS2</accession>
<evidence type="ECO:0000313" key="5">
    <source>
        <dbReference type="Proteomes" id="UP001238163"/>
    </source>
</evidence>
<organism evidence="4 5">
    <name type="scientific">Oligosphaera ethanolica</name>
    <dbReference type="NCBI Taxonomy" id="760260"/>
    <lineage>
        <taxon>Bacteria</taxon>
        <taxon>Pseudomonadati</taxon>
        <taxon>Lentisphaerota</taxon>
        <taxon>Oligosphaeria</taxon>
        <taxon>Oligosphaerales</taxon>
        <taxon>Oligosphaeraceae</taxon>
        <taxon>Oligosphaera</taxon>
    </lineage>
</organism>
<dbReference type="Gene3D" id="3.30.360.10">
    <property type="entry name" value="Dihydrodipicolinate Reductase, domain 2"/>
    <property type="match status" value="1"/>
</dbReference>
<comment type="caution">
    <text evidence="4">The sequence shown here is derived from an EMBL/GenBank/DDBJ whole genome shotgun (WGS) entry which is preliminary data.</text>
</comment>
<dbReference type="GO" id="GO:0016853">
    <property type="term" value="F:isomerase activity"/>
    <property type="evidence" value="ECO:0007669"/>
    <property type="project" value="UniProtKB-KW"/>
</dbReference>
<dbReference type="Proteomes" id="UP001238163">
    <property type="component" value="Unassembled WGS sequence"/>
</dbReference>